<dbReference type="Pfam" id="PF04230">
    <property type="entry name" value="PS_pyruv_trans"/>
    <property type="match status" value="1"/>
</dbReference>
<name>A0A6N2ZD01_KLEOX</name>
<accession>A0A6N2ZD01</accession>
<keyword evidence="2" id="KW-0808">Transferase</keyword>
<sequence>MLNNFFKKNIKEKDLVFWWEPNNGVHNAGDHLAKIIVRQMLTLADKEIFDKKDRSQKLLSIGSVMHFANTDDCIWGTGINGKISESLLKFVDLDVRAVRGPLTQDFLKKRGITVPSIFGDPGLLLPHFFSKELLSLDHTRNDREFIVIPHMNEDFTIYDKFKDNICSPKQGAISFTREIINSKFVVSCSLHGLIIAEAYGIPAIFLENESGESRFKYDDYYFGTGRDSYPVAKNIDQALNLAPANPLDLHSVTKPLMEHFPYDLW</sequence>
<proteinExistence type="predicted"/>
<dbReference type="InterPro" id="IPR007345">
    <property type="entry name" value="Polysacch_pyruvyl_Trfase"/>
</dbReference>
<feature type="domain" description="Polysaccharide pyruvyl transferase" evidence="1">
    <location>
        <begin position="66"/>
        <end position="209"/>
    </location>
</feature>
<evidence type="ECO:0000313" key="2">
    <source>
        <dbReference type="EMBL" id="VYT74912.1"/>
    </source>
</evidence>
<dbReference type="RefSeq" id="WP_156529687.1">
    <property type="nucleotide sequence ID" value="NZ_CACRTM010000017.1"/>
</dbReference>
<evidence type="ECO:0000259" key="1">
    <source>
        <dbReference type="Pfam" id="PF04230"/>
    </source>
</evidence>
<gene>
    <name evidence="2" type="ORF">KOLFYP65_03306</name>
</gene>
<dbReference type="GO" id="GO:0016740">
    <property type="term" value="F:transferase activity"/>
    <property type="evidence" value="ECO:0007669"/>
    <property type="project" value="UniProtKB-KW"/>
</dbReference>
<organism evidence="2">
    <name type="scientific">Klebsiella oxytoca</name>
    <dbReference type="NCBI Taxonomy" id="571"/>
    <lineage>
        <taxon>Bacteria</taxon>
        <taxon>Pseudomonadati</taxon>
        <taxon>Pseudomonadota</taxon>
        <taxon>Gammaproteobacteria</taxon>
        <taxon>Enterobacterales</taxon>
        <taxon>Enterobacteriaceae</taxon>
        <taxon>Klebsiella/Raoultella group</taxon>
        <taxon>Klebsiella</taxon>
    </lineage>
</organism>
<dbReference type="AlphaFoldDB" id="A0A6N2ZD01"/>
<protein>
    <submittedName>
        <fullName evidence="2">Polysaccharide pyruvyl transferase</fullName>
    </submittedName>
</protein>
<dbReference type="EMBL" id="CACRTM010000017">
    <property type="protein sequence ID" value="VYT74912.1"/>
    <property type="molecule type" value="Genomic_DNA"/>
</dbReference>
<reference evidence="2" key="1">
    <citation type="submission" date="2019-11" db="EMBL/GenBank/DDBJ databases">
        <authorList>
            <person name="Feng L."/>
        </authorList>
    </citation>
    <scope>NUCLEOTIDE SEQUENCE</scope>
    <source>
        <strain evidence="2">KOxytocaLFYP65</strain>
    </source>
</reference>